<dbReference type="PROSITE" id="PS51497">
    <property type="entry name" value="UMA"/>
    <property type="match status" value="1"/>
</dbReference>
<evidence type="ECO:0000256" key="11">
    <source>
        <dbReference type="ARBA" id="ARBA00033002"/>
    </source>
</evidence>
<dbReference type="GO" id="GO:0032510">
    <property type="term" value="P:endosome to lysosome transport via multivesicular body sorting pathway"/>
    <property type="evidence" value="ECO:0007669"/>
    <property type="project" value="TreeGrafter"/>
</dbReference>
<organism evidence="15 16">
    <name type="scientific">Anopheles stephensi</name>
    <name type="common">Indo-Pakistan malaria mosquito</name>
    <dbReference type="NCBI Taxonomy" id="30069"/>
    <lineage>
        <taxon>Eukaryota</taxon>
        <taxon>Metazoa</taxon>
        <taxon>Ecdysozoa</taxon>
        <taxon>Arthropoda</taxon>
        <taxon>Hexapoda</taxon>
        <taxon>Insecta</taxon>
        <taxon>Pterygota</taxon>
        <taxon>Neoptera</taxon>
        <taxon>Endopterygota</taxon>
        <taxon>Diptera</taxon>
        <taxon>Nematocera</taxon>
        <taxon>Culicoidea</taxon>
        <taxon>Culicidae</taxon>
        <taxon>Anophelinae</taxon>
        <taxon>Anopheles</taxon>
    </lineage>
</organism>
<evidence type="ECO:0000256" key="12">
    <source>
        <dbReference type="ARBA" id="ARBA00033024"/>
    </source>
</evidence>
<sequence>MSVPEPTMLKSSTQQQKNILSTVIGALPDNRPITSLQLVEEFEKCPKHFLPINKTYDQDQDADLWREKMLIGKRTTRYLCLSKSEGLPGYIVETLKIINEKEITPEGFSQLMRTADTEQKAWRKKQLVYRLAKKGSAKQAVTDIILCSRLRQAPEGFTLAGDINGILVCFKLSPVPHRPSPSVPTRQSITDLEKTIENLKIQSNVSNPQPQDHEYEQLLTSYQLSPKPVAPKSPMYSTGTLNIHTDVEGVPFMLNPALKHYATEIPPVYKLTDTQLEYDFHLERQVLCTTKSQNVQLTNPFFQ</sequence>
<dbReference type="GO" id="GO:0031902">
    <property type="term" value="C:late endosome membrane"/>
    <property type="evidence" value="ECO:0007669"/>
    <property type="project" value="UniProtKB-SubCell"/>
</dbReference>
<dbReference type="InterPro" id="IPR023340">
    <property type="entry name" value="UMA"/>
</dbReference>
<reference evidence="16" key="1">
    <citation type="journal article" date="2014" name="Genome Biol.">
        <title>Genome analysis of a major urban malaria vector mosquito, Anopheles stephensi.</title>
        <authorList>
            <person name="Jiang X."/>
            <person name="Peery A."/>
            <person name="Hall A.B."/>
            <person name="Sharma A."/>
            <person name="Chen X.G."/>
            <person name="Waterhouse R.M."/>
            <person name="Komissarov A."/>
            <person name="Riehle M.M."/>
            <person name="Shouche Y."/>
            <person name="Sharakhova M.V."/>
            <person name="Lawson D."/>
            <person name="Pakpour N."/>
            <person name="Arensburger P."/>
            <person name="Davidson V.L."/>
            <person name="Eiglmeier K."/>
            <person name="Emrich S."/>
            <person name="George P."/>
            <person name="Kennedy R.C."/>
            <person name="Mane S.P."/>
            <person name="Maslen G."/>
            <person name="Oringanje C."/>
            <person name="Qi Y."/>
            <person name="Settlage R."/>
            <person name="Tojo M."/>
            <person name="Tubio J.M."/>
            <person name="Unger M.F."/>
            <person name="Wang B."/>
            <person name="Vernick K.D."/>
            <person name="Ribeiro J.M."/>
            <person name="James A.A."/>
            <person name="Michel K."/>
            <person name="Riehle M.A."/>
            <person name="Luckhart S."/>
            <person name="Sharakhov I.V."/>
            <person name="Tu Z."/>
        </authorList>
    </citation>
    <scope>NUCLEOTIDE SEQUENCE [LARGE SCALE GENOMIC DNA]</scope>
    <source>
        <strain evidence="16">Indian</strain>
    </source>
</reference>
<evidence type="ECO:0000256" key="7">
    <source>
        <dbReference type="ARBA" id="ARBA00022753"/>
    </source>
</evidence>
<dbReference type="AlphaFoldDB" id="A0A182YSI2"/>
<evidence type="ECO:0000259" key="13">
    <source>
        <dbReference type="PROSITE" id="PS51497"/>
    </source>
</evidence>
<keyword evidence="10" id="KW-0472">Membrane</keyword>
<dbReference type="EnsemblMetazoa" id="ASTEI11418-RA">
    <property type="protein sequence ID" value="ASTEI11418-PA"/>
    <property type="gene ID" value="ASTEI11418"/>
</dbReference>
<dbReference type="Proteomes" id="UP000076408">
    <property type="component" value="Unassembled WGS sequence"/>
</dbReference>
<dbReference type="PANTHER" id="PTHR31612">
    <property type="entry name" value="MULTIVESICULAR BODY SUBUNIT 12A"/>
    <property type="match status" value="1"/>
</dbReference>
<dbReference type="GO" id="GO:0015031">
    <property type="term" value="P:protein transport"/>
    <property type="evidence" value="ECO:0007669"/>
    <property type="project" value="UniProtKB-KW"/>
</dbReference>
<evidence type="ECO:0000256" key="10">
    <source>
        <dbReference type="ARBA" id="ARBA00023136"/>
    </source>
</evidence>
<dbReference type="InterPro" id="IPR018798">
    <property type="entry name" value="MVB12A/B"/>
</dbReference>
<dbReference type="PROSITE" id="PS51498">
    <property type="entry name" value="MABP"/>
    <property type="match status" value="1"/>
</dbReference>
<keyword evidence="5" id="KW-0813">Transport</keyword>
<dbReference type="GO" id="GO:0000813">
    <property type="term" value="C:ESCRT I complex"/>
    <property type="evidence" value="ECO:0007669"/>
    <property type="project" value="InterPro"/>
</dbReference>
<dbReference type="GO" id="GO:0032801">
    <property type="term" value="P:receptor catabolic process"/>
    <property type="evidence" value="ECO:0007669"/>
    <property type="project" value="TreeGrafter"/>
</dbReference>
<evidence type="ECO:0000313" key="16">
    <source>
        <dbReference type="Proteomes" id="UP000076408"/>
    </source>
</evidence>
<evidence type="ECO:0000256" key="4">
    <source>
        <dbReference type="ARBA" id="ARBA00017653"/>
    </source>
</evidence>
<reference evidence="15" key="2">
    <citation type="submission" date="2020-05" db="UniProtKB">
        <authorList>
            <consortium name="EnsemblMetazoa"/>
        </authorList>
    </citation>
    <scope>IDENTIFICATION</scope>
    <source>
        <strain evidence="15">Indian</strain>
    </source>
</reference>
<dbReference type="VEuPathDB" id="VectorBase:ASTEI20_039932"/>
<evidence type="ECO:0000259" key="14">
    <source>
        <dbReference type="PROSITE" id="PS51498"/>
    </source>
</evidence>
<dbReference type="InterPro" id="IPR040335">
    <property type="entry name" value="MVB12A"/>
</dbReference>
<dbReference type="GO" id="GO:0046755">
    <property type="term" value="P:viral budding"/>
    <property type="evidence" value="ECO:0007669"/>
    <property type="project" value="TreeGrafter"/>
</dbReference>
<dbReference type="GO" id="GO:0017124">
    <property type="term" value="F:SH3 domain binding"/>
    <property type="evidence" value="ECO:0007669"/>
    <property type="project" value="UniProtKB-KW"/>
</dbReference>
<dbReference type="OMA" id="QTTRYLC"/>
<evidence type="ECO:0000313" key="15">
    <source>
        <dbReference type="EnsemblMetazoa" id="ASTEI11418-PA"/>
    </source>
</evidence>
<dbReference type="STRING" id="30069.A0A182YSI2"/>
<name>A0A182YSI2_ANOST</name>
<evidence type="ECO:0000256" key="5">
    <source>
        <dbReference type="ARBA" id="ARBA00022448"/>
    </source>
</evidence>
<dbReference type="VEuPathDB" id="VectorBase:ASTEI11418"/>
<evidence type="ECO:0000256" key="1">
    <source>
        <dbReference type="ARBA" id="ARBA00004496"/>
    </source>
</evidence>
<keyword evidence="9" id="KW-0729">SH3-binding</keyword>
<dbReference type="GO" id="GO:0019075">
    <property type="term" value="P:virus maturation"/>
    <property type="evidence" value="ECO:0007669"/>
    <property type="project" value="TreeGrafter"/>
</dbReference>
<dbReference type="GO" id="GO:0005829">
    <property type="term" value="C:cytosol"/>
    <property type="evidence" value="ECO:0007669"/>
    <property type="project" value="TreeGrafter"/>
</dbReference>
<dbReference type="InterPro" id="IPR023341">
    <property type="entry name" value="MABP"/>
</dbReference>
<comment type="subcellular location">
    <subcellularLocation>
        <location evidence="1">Cytoplasm</location>
    </subcellularLocation>
    <subcellularLocation>
        <location evidence="2">Late endosome membrane</location>
        <topology evidence="2">Peripheral membrane protein</topology>
    </subcellularLocation>
</comment>
<evidence type="ECO:0000256" key="3">
    <source>
        <dbReference type="ARBA" id="ARBA00010432"/>
    </source>
</evidence>
<dbReference type="Gene3D" id="2.100.10.50">
    <property type="match status" value="1"/>
</dbReference>
<evidence type="ECO:0000256" key="6">
    <source>
        <dbReference type="ARBA" id="ARBA00022490"/>
    </source>
</evidence>
<protein>
    <recommendedName>
        <fullName evidence="4">Multivesicular body subunit 12A</fullName>
    </recommendedName>
    <alternativeName>
        <fullName evidence="12">ESCRT-I complex subunit MVB12A</fullName>
    </alternativeName>
    <alternativeName>
        <fullName evidence="11">Protein FAM125A</fullName>
    </alternativeName>
</protein>
<dbReference type="Pfam" id="PF10240">
    <property type="entry name" value="DUF2464"/>
    <property type="match status" value="1"/>
</dbReference>
<evidence type="ECO:0000256" key="8">
    <source>
        <dbReference type="ARBA" id="ARBA00022927"/>
    </source>
</evidence>
<accession>A0A182YSI2</accession>
<keyword evidence="16" id="KW-1185">Reference proteome</keyword>
<feature type="domain" description="UMA" evidence="13">
    <location>
        <begin position="247"/>
        <end position="287"/>
    </location>
</feature>
<comment type="similarity">
    <text evidence="3">Belongs to the MVB12 family.</text>
</comment>
<keyword evidence="7" id="KW-0967">Endosome</keyword>
<keyword evidence="6" id="KW-0963">Cytoplasm</keyword>
<dbReference type="GO" id="GO:0042058">
    <property type="term" value="P:regulation of epidermal growth factor receptor signaling pathway"/>
    <property type="evidence" value="ECO:0007669"/>
    <property type="project" value="TreeGrafter"/>
</dbReference>
<evidence type="ECO:0000256" key="2">
    <source>
        <dbReference type="ARBA" id="ARBA00004633"/>
    </source>
</evidence>
<dbReference type="VEuPathDB" id="VectorBase:ASTE003666"/>
<dbReference type="PANTHER" id="PTHR31612:SF2">
    <property type="entry name" value="MULTIVESICULAR BODY SUBUNIT 12A"/>
    <property type="match status" value="1"/>
</dbReference>
<keyword evidence="8" id="KW-0653">Protein transport</keyword>
<proteinExistence type="inferred from homology"/>
<feature type="domain" description="MABP" evidence="14">
    <location>
        <begin position="30"/>
        <end position="174"/>
    </location>
</feature>
<evidence type="ECO:0000256" key="9">
    <source>
        <dbReference type="ARBA" id="ARBA00023036"/>
    </source>
</evidence>